<evidence type="ECO:0000313" key="3">
    <source>
        <dbReference type="Proteomes" id="UP001202831"/>
    </source>
</evidence>
<feature type="chain" id="PRO_5046191213" description="Lipoprotein" evidence="1">
    <location>
        <begin position="22"/>
        <end position="96"/>
    </location>
</feature>
<name>A0ABT0NCN0_9GAMM</name>
<reference evidence="2 3" key="1">
    <citation type="submission" date="2022-01" db="EMBL/GenBank/DDBJ databases">
        <title>Whole genome-based taxonomy of the Shewanellaceae.</title>
        <authorList>
            <person name="Martin-Rodriguez A.J."/>
        </authorList>
    </citation>
    <scope>NUCLEOTIDE SEQUENCE [LARGE SCALE GENOMIC DNA]</scope>
    <source>
        <strain evidence="2 3">DSM 21332</strain>
    </source>
</reference>
<dbReference type="EMBL" id="JAKIKT010000012">
    <property type="protein sequence ID" value="MCL2916243.1"/>
    <property type="molecule type" value="Genomic_DNA"/>
</dbReference>
<dbReference type="PROSITE" id="PS51257">
    <property type="entry name" value="PROKAR_LIPOPROTEIN"/>
    <property type="match status" value="1"/>
</dbReference>
<feature type="signal peptide" evidence="1">
    <location>
        <begin position="1"/>
        <end position="21"/>
    </location>
</feature>
<keyword evidence="1" id="KW-0732">Signal</keyword>
<sequence length="96" mass="10684">MKRLSLILIGLLALSACTQSAKWSLIYQPDVQSGEQLIQISTLKMDAINGYYDTLDQCRLKGQGLRKLAGDKGDYVCGFQCKTDEQGLLHCEDLSR</sequence>
<gene>
    <name evidence="2" type="ORF">L2725_21130</name>
</gene>
<dbReference type="RefSeq" id="WP_249250797.1">
    <property type="nucleotide sequence ID" value="NZ_JAKIKT010000012.1"/>
</dbReference>
<evidence type="ECO:0008006" key="4">
    <source>
        <dbReference type="Google" id="ProtNLM"/>
    </source>
</evidence>
<evidence type="ECO:0000256" key="1">
    <source>
        <dbReference type="SAM" id="SignalP"/>
    </source>
</evidence>
<keyword evidence="3" id="KW-1185">Reference proteome</keyword>
<accession>A0ABT0NCN0</accession>
<protein>
    <recommendedName>
        <fullName evidence="4">Lipoprotein</fullName>
    </recommendedName>
</protein>
<comment type="caution">
    <text evidence="2">The sequence shown here is derived from an EMBL/GenBank/DDBJ whole genome shotgun (WGS) entry which is preliminary data.</text>
</comment>
<dbReference type="Proteomes" id="UP001202831">
    <property type="component" value="Unassembled WGS sequence"/>
</dbReference>
<evidence type="ECO:0000313" key="2">
    <source>
        <dbReference type="EMBL" id="MCL2916243.1"/>
    </source>
</evidence>
<proteinExistence type="predicted"/>
<organism evidence="2 3">
    <name type="scientific">Shewanella corallii</name>
    <dbReference type="NCBI Taxonomy" id="560080"/>
    <lineage>
        <taxon>Bacteria</taxon>
        <taxon>Pseudomonadati</taxon>
        <taxon>Pseudomonadota</taxon>
        <taxon>Gammaproteobacteria</taxon>
        <taxon>Alteromonadales</taxon>
        <taxon>Shewanellaceae</taxon>
        <taxon>Shewanella</taxon>
    </lineage>
</organism>